<reference evidence="2 3" key="1">
    <citation type="submission" date="2024-06" db="EMBL/GenBank/DDBJ databases">
        <title>Genomic Encyclopedia of Type Strains, Phase IV (KMG-IV): sequencing the most valuable type-strain genomes for metagenomic binning, comparative biology and taxonomic classification.</title>
        <authorList>
            <person name="Goeker M."/>
        </authorList>
    </citation>
    <scope>NUCLEOTIDE SEQUENCE [LARGE SCALE GENOMIC DNA]</scope>
    <source>
        <strain evidence="2 3">DSM 23520</strain>
    </source>
</reference>
<organism evidence="2 3">
    <name type="scientific">Alkalibacillus flavidus</name>
    <dbReference type="NCBI Taxonomy" id="546021"/>
    <lineage>
        <taxon>Bacteria</taxon>
        <taxon>Bacillati</taxon>
        <taxon>Bacillota</taxon>
        <taxon>Bacilli</taxon>
        <taxon>Bacillales</taxon>
        <taxon>Bacillaceae</taxon>
        <taxon>Alkalibacillus</taxon>
    </lineage>
</organism>
<feature type="transmembrane region" description="Helical" evidence="1">
    <location>
        <begin position="6"/>
        <end position="24"/>
    </location>
</feature>
<keyword evidence="3" id="KW-1185">Reference proteome</keyword>
<dbReference type="EMBL" id="JBEPMX010000012">
    <property type="protein sequence ID" value="MET3684089.1"/>
    <property type="molecule type" value="Genomic_DNA"/>
</dbReference>
<sequence length="229" mass="26117">MNGMMWLLIIVVLLVALAIGLSLEKLQTRSWFRSRFLTVYIIVLAIGSVAYFFVVAPSEATVDPSTDPVTMSGPRYSFENQNLDILDDLTLEHEWSVPVDRQLMVSELDRAIQTARYLFVKENNELDGEALVQWYRPSVLEFDGKLLPVDFPKVNANVHDSEIEFQHEPHLDVQYNTLSQSLFVDYFKGEGSTFLDSSRVTNTSVIVVEVPPQVDVDNQTRLQMTRVNE</sequence>
<keyword evidence="1" id="KW-0472">Membrane</keyword>
<gene>
    <name evidence="2" type="ORF">ABID56_002215</name>
</gene>
<keyword evidence="1" id="KW-1133">Transmembrane helix</keyword>
<name>A0ABV2KWX9_9BACI</name>
<feature type="transmembrane region" description="Helical" evidence="1">
    <location>
        <begin position="36"/>
        <end position="56"/>
    </location>
</feature>
<dbReference type="Proteomes" id="UP001549167">
    <property type="component" value="Unassembled WGS sequence"/>
</dbReference>
<evidence type="ECO:0000313" key="3">
    <source>
        <dbReference type="Proteomes" id="UP001549167"/>
    </source>
</evidence>
<evidence type="ECO:0000256" key="1">
    <source>
        <dbReference type="SAM" id="Phobius"/>
    </source>
</evidence>
<protein>
    <submittedName>
        <fullName evidence="2">Uncharacterized protein</fullName>
    </submittedName>
</protein>
<keyword evidence="1" id="KW-0812">Transmembrane</keyword>
<proteinExistence type="predicted"/>
<evidence type="ECO:0000313" key="2">
    <source>
        <dbReference type="EMBL" id="MET3684089.1"/>
    </source>
</evidence>
<comment type="caution">
    <text evidence="2">The sequence shown here is derived from an EMBL/GenBank/DDBJ whole genome shotgun (WGS) entry which is preliminary data.</text>
</comment>
<dbReference type="RefSeq" id="WP_354221113.1">
    <property type="nucleotide sequence ID" value="NZ_JBEPMX010000012.1"/>
</dbReference>
<accession>A0ABV2KWX9</accession>